<dbReference type="RefSeq" id="WP_006103641.1">
    <property type="nucleotide sequence ID" value="NZ_DS989859.1"/>
</dbReference>
<evidence type="ECO:0000313" key="9">
    <source>
        <dbReference type="EMBL" id="EDX73178.1"/>
    </source>
</evidence>
<evidence type="ECO:0000256" key="6">
    <source>
        <dbReference type="RuleBase" id="RU003983"/>
    </source>
</evidence>
<feature type="transmembrane region" description="Helical" evidence="7">
    <location>
        <begin position="69"/>
        <end position="94"/>
    </location>
</feature>
<evidence type="ECO:0000256" key="3">
    <source>
        <dbReference type="ARBA" id="ARBA00022801"/>
    </source>
</evidence>
<keyword evidence="7" id="KW-1133">Transmembrane helix</keyword>
<dbReference type="Gene3D" id="3.30.2010.10">
    <property type="entry name" value="Metalloproteases ('zincins'), catalytic domain"/>
    <property type="match status" value="1"/>
</dbReference>
<evidence type="ECO:0000259" key="8">
    <source>
        <dbReference type="Pfam" id="PF01435"/>
    </source>
</evidence>
<dbReference type="GO" id="GO:0046872">
    <property type="term" value="F:metal ion binding"/>
    <property type="evidence" value="ECO:0007669"/>
    <property type="project" value="UniProtKB-KW"/>
</dbReference>
<feature type="transmembrane region" description="Helical" evidence="7">
    <location>
        <begin position="261"/>
        <end position="279"/>
    </location>
</feature>
<keyword evidence="7" id="KW-0812">Transmembrane</keyword>
<evidence type="ECO:0000256" key="5">
    <source>
        <dbReference type="ARBA" id="ARBA00023049"/>
    </source>
</evidence>
<evidence type="ECO:0000313" key="10">
    <source>
        <dbReference type="Proteomes" id="UP000003835"/>
    </source>
</evidence>
<reference evidence="9 10" key="1">
    <citation type="submission" date="2008-07" db="EMBL/GenBank/DDBJ databases">
        <authorList>
            <person name="Tandeau de Marsac N."/>
            <person name="Ferriera S."/>
            <person name="Johnson J."/>
            <person name="Kravitz S."/>
            <person name="Beeson K."/>
            <person name="Sutton G."/>
            <person name="Rogers Y.-H."/>
            <person name="Friedman R."/>
            <person name="Frazier M."/>
            <person name="Venter J.C."/>
        </authorList>
    </citation>
    <scope>NUCLEOTIDE SEQUENCE [LARGE SCALE GENOMIC DNA]</scope>
    <source>
        <strain evidence="9 10">PCC 7420</strain>
    </source>
</reference>
<dbReference type="CDD" id="cd07326">
    <property type="entry name" value="M56_BlaR1_MecR1_like"/>
    <property type="match status" value="1"/>
</dbReference>
<dbReference type="EMBL" id="DS989859">
    <property type="protein sequence ID" value="EDX73178.1"/>
    <property type="molecule type" value="Genomic_DNA"/>
</dbReference>
<organism evidence="9 10">
    <name type="scientific">Coleofasciculus chthonoplastes PCC 7420</name>
    <dbReference type="NCBI Taxonomy" id="118168"/>
    <lineage>
        <taxon>Bacteria</taxon>
        <taxon>Bacillati</taxon>
        <taxon>Cyanobacteriota</taxon>
        <taxon>Cyanophyceae</taxon>
        <taxon>Coleofasciculales</taxon>
        <taxon>Coleofasciculaceae</taxon>
        <taxon>Coleofasciculus</taxon>
    </lineage>
</organism>
<dbReference type="PANTHER" id="PTHR34978">
    <property type="entry name" value="POSSIBLE SENSOR-TRANSDUCER PROTEIN BLAR"/>
    <property type="match status" value="1"/>
</dbReference>
<comment type="cofactor">
    <cofactor evidence="6">
        <name>Zn(2+)</name>
        <dbReference type="ChEBI" id="CHEBI:29105"/>
    </cofactor>
    <text evidence="6">Binds 1 zinc ion per subunit.</text>
</comment>
<keyword evidence="2" id="KW-0479">Metal-binding</keyword>
<dbReference type="InterPro" id="IPR052173">
    <property type="entry name" value="Beta-lactam_resp_regulator"/>
</dbReference>
<dbReference type="PANTHER" id="PTHR34978:SF3">
    <property type="entry name" value="SLR0241 PROTEIN"/>
    <property type="match status" value="1"/>
</dbReference>
<gene>
    <name evidence="9" type="ORF">MC7420_4425</name>
</gene>
<protein>
    <recommendedName>
        <fullName evidence="8">Peptidase M48 domain-containing protein</fullName>
    </recommendedName>
</protein>
<evidence type="ECO:0000256" key="2">
    <source>
        <dbReference type="ARBA" id="ARBA00022723"/>
    </source>
</evidence>
<keyword evidence="7" id="KW-0472">Membrane</keyword>
<dbReference type="AlphaFoldDB" id="B4VXT5"/>
<keyword evidence="10" id="KW-1185">Reference proteome</keyword>
<accession>B4VXT5</accession>
<dbReference type="GO" id="GO:0004222">
    <property type="term" value="F:metalloendopeptidase activity"/>
    <property type="evidence" value="ECO:0007669"/>
    <property type="project" value="InterPro"/>
</dbReference>
<evidence type="ECO:0000256" key="7">
    <source>
        <dbReference type="SAM" id="Phobius"/>
    </source>
</evidence>
<keyword evidence="1 6" id="KW-0645">Protease</keyword>
<name>B4VXT5_9CYAN</name>
<dbReference type="Pfam" id="PF01435">
    <property type="entry name" value="Peptidase_M48"/>
    <property type="match status" value="1"/>
</dbReference>
<feature type="domain" description="Peptidase M48" evidence="8">
    <location>
        <begin position="132"/>
        <end position="182"/>
    </location>
</feature>
<keyword evidence="5 6" id="KW-0482">Metalloprotease</keyword>
<dbReference type="STRING" id="118168.MC7420_4425"/>
<dbReference type="InterPro" id="IPR001915">
    <property type="entry name" value="Peptidase_M48"/>
</dbReference>
<feature type="transmembrane region" description="Helical" evidence="7">
    <location>
        <begin position="38"/>
        <end position="57"/>
    </location>
</feature>
<dbReference type="HOGENOM" id="CLU_990242_0_0_3"/>
<keyword evidence="3 6" id="KW-0378">Hydrolase</keyword>
<dbReference type="Proteomes" id="UP000003835">
    <property type="component" value="Unassembled WGS sequence"/>
</dbReference>
<proteinExistence type="inferred from homology"/>
<comment type="similarity">
    <text evidence="6">Belongs to the peptidase M48 family.</text>
</comment>
<sequence length="281" mass="32310">MIHLILILSALAVAWLTRISWSGNEGSYQQRWQNALTKFLFPPLLLMMTAISIVCMGPQGQMVWRWEGWFSYGLAGTFLGFVGISGLKLAFAGWRSQQQVRTYPLQTLYGRPIRLLNTPLVFSAQVGFWQPELVVSQGLLETLDADHLQAVLTHEDGHFHYRDTFWFFWLGWMRQFSYGLTNTEALWQELLLLREIRADQWAAQRVDFLLLAESLLTVVSTPLMHSESVCAAFSCTAPKNRLEERIEALLADIHLPNPTHLYLSIWCLLACLPLFLIPFHR</sequence>
<keyword evidence="4 6" id="KW-0862">Zinc</keyword>
<dbReference type="eggNOG" id="COG0501">
    <property type="taxonomic scope" value="Bacteria"/>
</dbReference>
<evidence type="ECO:0000256" key="4">
    <source>
        <dbReference type="ARBA" id="ARBA00022833"/>
    </source>
</evidence>
<dbReference type="GO" id="GO:0006508">
    <property type="term" value="P:proteolysis"/>
    <property type="evidence" value="ECO:0007669"/>
    <property type="project" value="UniProtKB-KW"/>
</dbReference>
<evidence type="ECO:0000256" key="1">
    <source>
        <dbReference type="ARBA" id="ARBA00022670"/>
    </source>
</evidence>